<dbReference type="PANTHER" id="PTHR47067">
    <property type="entry name" value="TPX2 (TARGETING PROTEIN FOR XKLP2) PROTEIN FAMILY-RELATED"/>
    <property type="match status" value="1"/>
</dbReference>
<evidence type="ECO:0000256" key="1">
    <source>
        <dbReference type="SAM" id="MobiDB-lite"/>
    </source>
</evidence>
<name>A0AAD8RAQ6_LOLMU</name>
<keyword evidence="3" id="KW-1185">Reference proteome</keyword>
<feature type="compositionally biased region" description="Low complexity" evidence="1">
    <location>
        <begin position="389"/>
        <end position="399"/>
    </location>
</feature>
<feature type="region of interest" description="Disordered" evidence="1">
    <location>
        <begin position="166"/>
        <end position="218"/>
    </location>
</feature>
<dbReference type="InterPro" id="IPR044216">
    <property type="entry name" value="WDL7"/>
</dbReference>
<dbReference type="Proteomes" id="UP001231189">
    <property type="component" value="Unassembled WGS sequence"/>
</dbReference>
<comment type="caution">
    <text evidence="2">The sequence shown here is derived from an EMBL/GenBank/DDBJ whole genome shotgun (WGS) entry which is preliminary data.</text>
</comment>
<feature type="compositionally biased region" description="Basic and acidic residues" evidence="1">
    <location>
        <begin position="178"/>
        <end position="189"/>
    </location>
</feature>
<dbReference type="EMBL" id="JAUUTY010000006">
    <property type="protein sequence ID" value="KAK1617557.1"/>
    <property type="molecule type" value="Genomic_DNA"/>
</dbReference>
<reference evidence="2" key="1">
    <citation type="submission" date="2023-07" db="EMBL/GenBank/DDBJ databases">
        <title>A chromosome-level genome assembly of Lolium multiflorum.</title>
        <authorList>
            <person name="Chen Y."/>
            <person name="Copetti D."/>
            <person name="Kolliker R."/>
            <person name="Studer B."/>
        </authorList>
    </citation>
    <scope>NUCLEOTIDE SEQUENCE</scope>
    <source>
        <strain evidence="2">02402/16</strain>
        <tissue evidence="2">Leaf</tissue>
    </source>
</reference>
<evidence type="ECO:0000313" key="2">
    <source>
        <dbReference type="EMBL" id="KAK1617557.1"/>
    </source>
</evidence>
<gene>
    <name evidence="2" type="ORF">QYE76_023074</name>
</gene>
<sequence>MDFPFKRDDLGVRGALERRWTKLPADEFAGVEIRTAARSKVEDEVGNAVKECKVDRNISVRILSAEVGSMAAEVGQPFSGWSHSDLAYNDHSTQDDSVQQMVLDHGSVSFGRFAGESLSWENRSVFEHNRRHEEINKLTMPGLVAQKKAFFEEYYKKKARKAMHLTEATSEEMSDDNTLDHSRQDDKAHAVVSEDPMTTAPSSISQPSIGVSSSDEKKCHKPHGLGYVTFNPLFSRISGSQGIQHEETSSTGQQQYVDGEFQCATRTSSNHGLNHETLERKVLAPKHVISTDYGESNVAASRIVLPIASLHSKGLKVGLEKQEPRKNIAPVVTNRLTKEAKDLSSSLIQIPRVDSRRNSENRNSEGLKDPFYKRVEMKLRALSDRMSADRAAASSKSASYQPVTRPSSYPNADRAATSSRSALCQNTDRVPASSAQASPNSLKERAATVPRTNFYNKQSHVSHVASSNHISTGRLAAKSSVMPKSSQNNTRPFQTAQVASKRATSLTRATGHTSTSNVSQNKRKQLSTPAASDESKRNRGLMRISAPTSARSSYDNIRPAKAAKAPRISNGQNTMKTENVKKSTYGSHPTEGTTVLPKRTVNSNEQNRKVISSRVGTPSSSTKNKLTCKSKPRQERPRWR</sequence>
<feature type="compositionally biased region" description="Polar residues" evidence="1">
    <location>
        <begin position="569"/>
        <end position="593"/>
    </location>
</feature>
<feature type="compositionally biased region" description="Polar residues" evidence="1">
    <location>
        <begin position="614"/>
        <end position="625"/>
    </location>
</feature>
<feature type="region of interest" description="Disordered" evidence="1">
    <location>
        <begin position="477"/>
        <end position="640"/>
    </location>
</feature>
<accession>A0AAD8RAQ6</accession>
<evidence type="ECO:0008006" key="4">
    <source>
        <dbReference type="Google" id="ProtNLM"/>
    </source>
</evidence>
<proteinExistence type="predicted"/>
<evidence type="ECO:0000313" key="3">
    <source>
        <dbReference type="Proteomes" id="UP001231189"/>
    </source>
</evidence>
<protein>
    <recommendedName>
        <fullName evidence="4">TPX2 C-terminal domain-containing protein</fullName>
    </recommendedName>
</protein>
<feature type="compositionally biased region" description="Polar residues" evidence="1">
    <location>
        <begin position="546"/>
        <end position="555"/>
    </location>
</feature>
<feature type="region of interest" description="Disordered" evidence="1">
    <location>
        <begin position="388"/>
        <end position="445"/>
    </location>
</feature>
<feature type="compositionally biased region" description="Polar residues" evidence="1">
    <location>
        <begin position="400"/>
        <end position="441"/>
    </location>
</feature>
<feature type="compositionally biased region" description="Polar residues" evidence="1">
    <location>
        <begin position="482"/>
        <end position="530"/>
    </location>
</feature>
<dbReference type="AlphaFoldDB" id="A0AAD8RAQ6"/>
<feature type="compositionally biased region" description="Low complexity" evidence="1">
    <location>
        <begin position="201"/>
        <end position="213"/>
    </location>
</feature>
<organism evidence="2 3">
    <name type="scientific">Lolium multiflorum</name>
    <name type="common">Italian ryegrass</name>
    <name type="synonym">Lolium perenne subsp. multiflorum</name>
    <dbReference type="NCBI Taxonomy" id="4521"/>
    <lineage>
        <taxon>Eukaryota</taxon>
        <taxon>Viridiplantae</taxon>
        <taxon>Streptophyta</taxon>
        <taxon>Embryophyta</taxon>
        <taxon>Tracheophyta</taxon>
        <taxon>Spermatophyta</taxon>
        <taxon>Magnoliopsida</taxon>
        <taxon>Liliopsida</taxon>
        <taxon>Poales</taxon>
        <taxon>Poaceae</taxon>
        <taxon>BOP clade</taxon>
        <taxon>Pooideae</taxon>
        <taxon>Poodae</taxon>
        <taxon>Poeae</taxon>
        <taxon>Poeae Chloroplast Group 2 (Poeae type)</taxon>
        <taxon>Loliodinae</taxon>
        <taxon>Loliinae</taxon>
        <taxon>Lolium</taxon>
    </lineage>
</organism>
<dbReference type="PANTHER" id="PTHR47067:SF5">
    <property type="entry name" value="OS02G0558600 PROTEIN"/>
    <property type="match status" value="1"/>
</dbReference>